<reference evidence="10" key="1">
    <citation type="journal article" date="2014" name="Front. Microbiol.">
        <title>High frequency of phylogenetically diverse reductive dehalogenase-homologous genes in deep subseafloor sedimentary metagenomes.</title>
        <authorList>
            <person name="Kawai M."/>
            <person name="Futagami T."/>
            <person name="Toyoda A."/>
            <person name="Takaki Y."/>
            <person name="Nishi S."/>
            <person name="Hori S."/>
            <person name="Arai W."/>
            <person name="Tsubouchi T."/>
            <person name="Morono Y."/>
            <person name="Uchiyama I."/>
            <person name="Ito T."/>
            <person name="Fujiyama A."/>
            <person name="Inagaki F."/>
            <person name="Takami H."/>
        </authorList>
    </citation>
    <scope>NUCLEOTIDE SEQUENCE</scope>
    <source>
        <strain evidence="10">Expedition CK06-06</strain>
    </source>
</reference>
<protein>
    <recommendedName>
        <fullName evidence="11">V-type ATP synthase subunit I</fullName>
    </recommendedName>
</protein>
<evidence type="ECO:0000256" key="1">
    <source>
        <dbReference type="ARBA" id="ARBA00004141"/>
    </source>
</evidence>
<organism evidence="10">
    <name type="scientific">marine sediment metagenome</name>
    <dbReference type="NCBI Taxonomy" id="412755"/>
    <lineage>
        <taxon>unclassified sequences</taxon>
        <taxon>metagenomes</taxon>
        <taxon>ecological metagenomes</taxon>
    </lineage>
</organism>
<evidence type="ECO:0000256" key="6">
    <source>
        <dbReference type="ARBA" id="ARBA00023065"/>
    </source>
</evidence>
<gene>
    <name evidence="10" type="ORF">S03H2_03945</name>
</gene>
<feature type="transmembrane region" description="Helical" evidence="9">
    <location>
        <begin position="218"/>
        <end position="244"/>
    </location>
</feature>
<evidence type="ECO:0000256" key="2">
    <source>
        <dbReference type="ARBA" id="ARBA00009904"/>
    </source>
</evidence>
<comment type="similarity">
    <text evidence="2">Belongs to the V-ATPase 116 kDa subunit family.</text>
</comment>
<dbReference type="Gene3D" id="1.20.1460.20">
    <property type="match status" value="1"/>
</dbReference>
<keyword evidence="8" id="KW-0175">Coiled coil</keyword>
<evidence type="ECO:0000256" key="8">
    <source>
        <dbReference type="SAM" id="Coils"/>
    </source>
</evidence>
<evidence type="ECO:0000256" key="3">
    <source>
        <dbReference type="ARBA" id="ARBA00022448"/>
    </source>
</evidence>
<feature type="transmembrane region" description="Helical" evidence="9">
    <location>
        <begin position="340"/>
        <end position="361"/>
    </location>
</feature>
<evidence type="ECO:0000256" key="5">
    <source>
        <dbReference type="ARBA" id="ARBA00022989"/>
    </source>
</evidence>
<dbReference type="GO" id="GO:0016471">
    <property type="term" value="C:vacuolar proton-transporting V-type ATPase complex"/>
    <property type="evidence" value="ECO:0007669"/>
    <property type="project" value="TreeGrafter"/>
</dbReference>
<feature type="transmembrane region" description="Helical" evidence="9">
    <location>
        <begin position="256"/>
        <end position="280"/>
    </location>
</feature>
<dbReference type="EMBL" id="BARU01001514">
    <property type="protein sequence ID" value="GAH31257.1"/>
    <property type="molecule type" value="Genomic_DNA"/>
</dbReference>
<keyword evidence="6" id="KW-0406">Ion transport</keyword>
<dbReference type="Pfam" id="PF01496">
    <property type="entry name" value="V_ATPase_I"/>
    <property type="match status" value="1"/>
</dbReference>
<evidence type="ECO:0000256" key="7">
    <source>
        <dbReference type="ARBA" id="ARBA00023136"/>
    </source>
</evidence>
<keyword evidence="5 9" id="KW-1133">Transmembrane helix</keyword>
<feature type="coiled-coil region" evidence="8">
    <location>
        <begin position="81"/>
        <end position="111"/>
    </location>
</feature>
<name>X1EF55_9ZZZZ</name>
<dbReference type="GO" id="GO:0051117">
    <property type="term" value="F:ATPase binding"/>
    <property type="evidence" value="ECO:0007669"/>
    <property type="project" value="TreeGrafter"/>
</dbReference>
<evidence type="ECO:0000256" key="9">
    <source>
        <dbReference type="SAM" id="Phobius"/>
    </source>
</evidence>
<feature type="transmembrane region" description="Helical" evidence="9">
    <location>
        <begin position="305"/>
        <end position="328"/>
    </location>
</feature>
<dbReference type="GO" id="GO:0033179">
    <property type="term" value="C:proton-transporting V-type ATPase, V0 domain"/>
    <property type="evidence" value="ECO:0007669"/>
    <property type="project" value="InterPro"/>
</dbReference>
<dbReference type="GO" id="GO:0046961">
    <property type="term" value="F:proton-transporting ATPase activity, rotational mechanism"/>
    <property type="evidence" value="ECO:0007669"/>
    <property type="project" value="InterPro"/>
</dbReference>
<feature type="transmembrane region" description="Helical" evidence="9">
    <location>
        <begin position="401"/>
        <end position="421"/>
    </location>
</feature>
<dbReference type="GO" id="GO:0007035">
    <property type="term" value="P:vacuolar acidification"/>
    <property type="evidence" value="ECO:0007669"/>
    <property type="project" value="TreeGrafter"/>
</dbReference>
<comment type="subcellular location">
    <subcellularLocation>
        <location evidence="1">Membrane</location>
        <topology evidence="1">Multi-pass membrane protein</topology>
    </subcellularLocation>
</comment>
<dbReference type="InterPro" id="IPR002490">
    <property type="entry name" value="V-ATPase_116kDa_su"/>
</dbReference>
<dbReference type="Gene3D" id="3.30.70.2750">
    <property type="match status" value="1"/>
</dbReference>
<comment type="caution">
    <text evidence="10">The sequence shown here is derived from an EMBL/GenBank/DDBJ whole genome shotgun (WGS) entry which is preliminary data.</text>
</comment>
<proteinExistence type="inferred from homology"/>
<sequence length="473" mass="53269">LEKLQKDEYLSYQLGTIPRENQIALQDELEKQKETYYLDIIREEEGIAYFLLIFFKEYYLKIDPILQKLKVAKVQLKASPKKELKDVENKANQTMERLNEIEKELGKISQERTKLMSVYDYLYHLLRERKVSIKSRFTPYTFSIGGWIKKTDIDKLKEGLKSLPALEVVTRVPHRKEKHKIPIALSNRSFFKPFELVVELYGIPHYFEIDPTPFLAPFFALFLAICLTDAGYGIILSLLAYIGLKKFKIGEGGKKLFLILFITGLITIAIGIMTGGIFGIELSQLPPSLAFLEKLTLLNPMQEPMVFLLICLALGVIHILVGIALEVWDKLKRKEIASAILDHLSWLVIIIGLLLVLSPVVTDMFLGGIQSGTSGEGLSGTGLSISFSPENIMKIWNGLPGYSKIGVVMFLWGMLALFLFVGRKSKSLFTRFAKGGYELYGIVQIFADILSYSRLLALGLATAVIASVINTIA</sequence>
<evidence type="ECO:0008006" key="11">
    <source>
        <dbReference type="Google" id="ProtNLM"/>
    </source>
</evidence>
<evidence type="ECO:0000256" key="4">
    <source>
        <dbReference type="ARBA" id="ARBA00022692"/>
    </source>
</evidence>
<accession>X1EF55</accession>
<feature type="transmembrane region" description="Helical" evidence="9">
    <location>
        <begin position="455"/>
        <end position="472"/>
    </location>
</feature>
<dbReference type="Gene3D" id="3.30.70.2170">
    <property type="match status" value="1"/>
</dbReference>
<keyword evidence="4 9" id="KW-0812">Transmembrane</keyword>
<evidence type="ECO:0000313" key="10">
    <source>
        <dbReference type="EMBL" id="GAH31257.1"/>
    </source>
</evidence>
<dbReference type="AlphaFoldDB" id="X1EF55"/>
<feature type="non-terminal residue" evidence="10">
    <location>
        <position position="473"/>
    </location>
</feature>
<dbReference type="PANTHER" id="PTHR11629:SF63">
    <property type="entry name" value="V-TYPE PROTON ATPASE SUBUNIT A"/>
    <property type="match status" value="1"/>
</dbReference>
<dbReference type="PANTHER" id="PTHR11629">
    <property type="entry name" value="VACUOLAR PROTON ATPASES"/>
    <property type="match status" value="1"/>
</dbReference>
<keyword evidence="3" id="KW-0813">Transport</keyword>
<feature type="non-terminal residue" evidence="10">
    <location>
        <position position="1"/>
    </location>
</feature>
<keyword evidence="7 9" id="KW-0472">Membrane</keyword>